<dbReference type="AlphaFoldDB" id="A0A223HX54"/>
<name>A0A223HX54_THETR</name>
<dbReference type="InterPro" id="IPR007809">
    <property type="entry name" value="FlgN-like"/>
</dbReference>
<dbReference type="Pfam" id="PF05130">
    <property type="entry name" value="FlgN"/>
    <property type="match status" value="1"/>
</dbReference>
<dbReference type="Proteomes" id="UP000214975">
    <property type="component" value="Chromosome"/>
</dbReference>
<sequence>MPDINDLIDVLNGEMLLYKDLLDISSKKTDVIIHGKIQELDNMTKVEGSIICSLSKLEEEREKILSSYDDTGEITISELCKMLPEDDAKKLKKIQKEFESLLKALNDRNELNKSLLQQSIEYVNYSIGLISSNLVQDNGIYGDNGSIKQYSSIIDRKA</sequence>
<accession>A0A223HX54</accession>
<gene>
    <name evidence="2" type="ORF">Thert_00701</name>
</gene>
<dbReference type="EMBL" id="CP016893">
    <property type="protein sequence ID" value="AST56864.1"/>
    <property type="molecule type" value="Genomic_DNA"/>
</dbReference>
<protein>
    <submittedName>
        <fullName evidence="2">FlgN family protein</fullName>
    </submittedName>
</protein>
<organism evidence="2 3">
    <name type="scientific">Thermoanaerobacterium thermosaccharolyticum</name>
    <name type="common">Clostridium thermosaccharolyticum</name>
    <dbReference type="NCBI Taxonomy" id="1517"/>
    <lineage>
        <taxon>Bacteria</taxon>
        <taxon>Bacillati</taxon>
        <taxon>Bacillota</taxon>
        <taxon>Clostridia</taxon>
        <taxon>Thermoanaerobacterales</taxon>
        <taxon>Thermoanaerobacteraceae</taxon>
        <taxon>Thermoanaerobacterium</taxon>
    </lineage>
</organism>
<evidence type="ECO:0000313" key="3">
    <source>
        <dbReference type="Proteomes" id="UP000214975"/>
    </source>
</evidence>
<dbReference type="RefSeq" id="WP_094396901.1">
    <property type="nucleotide sequence ID" value="NZ_CP016893.1"/>
</dbReference>
<evidence type="ECO:0000256" key="1">
    <source>
        <dbReference type="ARBA" id="ARBA00022795"/>
    </source>
</evidence>
<reference evidence="2 3" key="1">
    <citation type="submission" date="2016-08" db="EMBL/GenBank/DDBJ databases">
        <title>A novel genetic cassette of butanologenic Thermoanaerobacterium thermosaccharolyticum that directly convert cellulose to butanol.</title>
        <authorList>
            <person name="Li T."/>
            <person name="He J."/>
        </authorList>
    </citation>
    <scope>NUCLEOTIDE SEQUENCE [LARGE SCALE GENOMIC DNA]</scope>
    <source>
        <strain evidence="2 3">TG57</strain>
    </source>
</reference>
<dbReference type="InterPro" id="IPR036679">
    <property type="entry name" value="FlgN-like_sf"/>
</dbReference>
<dbReference type="GO" id="GO:0044780">
    <property type="term" value="P:bacterial-type flagellum assembly"/>
    <property type="evidence" value="ECO:0007669"/>
    <property type="project" value="InterPro"/>
</dbReference>
<dbReference type="SUPFAM" id="SSF140566">
    <property type="entry name" value="FlgN-like"/>
    <property type="match status" value="1"/>
</dbReference>
<proteinExistence type="predicted"/>
<dbReference type="Gene3D" id="1.20.58.300">
    <property type="entry name" value="FlgN-like"/>
    <property type="match status" value="1"/>
</dbReference>
<evidence type="ECO:0000313" key="2">
    <source>
        <dbReference type="EMBL" id="AST56864.1"/>
    </source>
</evidence>
<keyword evidence="1" id="KW-1005">Bacterial flagellum biogenesis</keyword>